<dbReference type="GO" id="GO:0008879">
    <property type="term" value="F:glucose-1-phosphate thymidylyltransferase activity"/>
    <property type="evidence" value="ECO:0007669"/>
    <property type="project" value="UniProtKB-EC"/>
</dbReference>
<evidence type="ECO:0000256" key="4">
    <source>
        <dbReference type="ARBA" id="ARBA00022679"/>
    </source>
</evidence>
<keyword evidence="13" id="KW-1185">Reference proteome</keyword>
<feature type="domain" description="Nucleotidyl transferase" evidence="11">
    <location>
        <begin position="2"/>
        <end position="238"/>
    </location>
</feature>
<dbReference type="NCBIfam" id="TIGR01207">
    <property type="entry name" value="rmlA"/>
    <property type="match status" value="1"/>
</dbReference>
<comment type="function">
    <text evidence="8 10">Catalyzes the formation of dTDP-glucose, from dTTP and glucose 1-phosphate, as well as its pyrophosphorolysis.</text>
</comment>
<dbReference type="RefSeq" id="WP_240293212.1">
    <property type="nucleotide sequence ID" value="NZ_CP092630.1"/>
</dbReference>
<dbReference type="SUPFAM" id="SSF53448">
    <property type="entry name" value="Nucleotide-diphospho-sugar transferases"/>
    <property type="match status" value="1"/>
</dbReference>
<evidence type="ECO:0000259" key="11">
    <source>
        <dbReference type="Pfam" id="PF00483"/>
    </source>
</evidence>
<dbReference type="Gene3D" id="3.90.550.10">
    <property type="entry name" value="Spore Coat Polysaccharide Biosynthesis Protein SpsA, Chain A"/>
    <property type="match status" value="1"/>
</dbReference>
<evidence type="ECO:0000256" key="7">
    <source>
        <dbReference type="ARBA" id="ARBA00022842"/>
    </source>
</evidence>
<proteinExistence type="inferred from homology"/>
<protein>
    <recommendedName>
        <fullName evidence="3 10">Glucose-1-phosphate thymidylyltransferase</fullName>
        <ecNumber evidence="3 10">2.7.7.24</ecNumber>
    </recommendedName>
</protein>
<accession>A0ABT6U9S4</accession>
<dbReference type="EMBL" id="JAOTLW010000005">
    <property type="protein sequence ID" value="MDI5831225.1"/>
    <property type="molecule type" value="Genomic_DNA"/>
</dbReference>
<evidence type="ECO:0000256" key="2">
    <source>
        <dbReference type="ARBA" id="ARBA00010480"/>
    </source>
</evidence>
<comment type="caution">
    <text evidence="12">The sequence shown here is derived from an EMBL/GenBank/DDBJ whole genome shotgun (WGS) entry which is preliminary data.</text>
</comment>
<keyword evidence="4 10" id="KW-0808">Transferase</keyword>
<dbReference type="InterPro" id="IPR005835">
    <property type="entry name" value="NTP_transferase_dom"/>
</dbReference>
<evidence type="ECO:0000256" key="5">
    <source>
        <dbReference type="ARBA" id="ARBA00022695"/>
    </source>
</evidence>
<evidence type="ECO:0000256" key="9">
    <source>
        <dbReference type="ARBA" id="ARBA00049336"/>
    </source>
</evidence>
<evidence type="ECO:0000256" key="3">
    <source>
        <dbReference type="ARBA" id="ARBA00012461"/>
    </source>
</evidence>
<evidence type="ECO:0000256" key="6">
    <source>
        <dbReference type="ARBA" id="ARBA00022723"/>
    </source>
</evidence>
<sequence>MKGIILAGGSGTRLYPITKGVSKQLLPVYDKPMIYYPISVLMLAGIRDILIITTPEDQSSFQRLLGDGSEFGISLQYAVQATPDGLAQAFIIGEEFIGNDNVCLALGDNIFWGQGFSPILKKAAARPTGASVFGYQVKDPERFGVVEFDQDLKAISIEEKPQKPKSNFAVTGLYFYDNRVVNIAKNVKPSERGELEITSINQAYLEMGELNVELLGRGFAWLDTGTYESLLEAASFVETIEKRQGFKIACLEEIAWRNHWLSNEQILKVANEMSKNSYGQYLSSLLE</sequence>
<comment type="similarity">
    <text evidence="2 10">Belongs to the glucose-1-phosphate thymidylyltransferase family.</text>
</comment>
<dbReference type="PANTHER" id="PTHR43532:SF4">
    <property type="entry name" value="GLUCOSE-1-PHOSPHATE THYMIDYLYLTRANSFERASE 2"/>
    <property type="match status" value="1"/>
</dbReference>
<dbReference type="EC" id="2.7.7.24" evidence="3 10"/>
<keyword evidence="7 10" id="KW-0460">Magnesium</keyword>
<evidence type="ECO:0000313" key="12">
    <source>
        <dbReference type="EMBL" id="MDI5831225.1"/>
    </source>
</evidence>
<dbReference type="Pfam" id="PF00483">
    <property type="entry name" value="NTP_transferase"/>
    <property type="match status" value="1"/>
</dbReference>
<comment type="catalytic activity">
    <reaction evidence="9 10">
        <text>dTTP + alpha-D-glucose 1-phosphate + H(+) = dTDP-alpha-D-glucose + diphosphate</text>
        <dbReference type="Rhea" id="RHEA:15225"/>
        <dbReference type="ChEBI" id="CHEBI:15378"/>
        <dbReference type="ChEBI" id="CHEBI:33019"/>
        <dbReference type="ChEBI" id="CHEBI:37568"/>
        <dbReference type="ChEBI" id="CHEBI:57477"/>
        <dbReference type="ChEBI" id="CHEBI:58601"/>
        <dbReference type="EC" id="2.7.7.24"/>
    </reaction>
</comment>
<evidence type="ECO:0000313" key="13">
    <source>
        <dbReference type="Proteomes" id="UP001159075"/>
    </source>
</evidence>
<evidence type="ECO:0000256" key="10">
    <source>
        <dbReference type="RuleBase" id="RU003706"/>
    </source>
</evidence>
<keyword evidence="6 10" id="KW-0479">Metal-binding</keyword>
<dbReference type="InterPro" id="IPR005907">
    <property type="entry name" value="G1P_thy_trans_s"/>
</dbReference>
<dbReference type="Proteomes" id="UP001159075">
    <property type="component" value="Unassembled WGS sequence"/>
</dbReference>
<gene>
    <name evidence="12" type="primary">rfbA</name>
    <name evidence="12" type="ORF">ODY93_06580</name>
</gene>
<organism evidence="12 13">
    <name type="scientific">Shewanella xiamenensis</name>
    <dbReference type="NCBI Taxonomy" id="332186"/>
    <lineage>
        <taxon>Bacteria</taxon>
        <taxon>Pseudomonadati</taxon>
        <taxon>Pseudomonadota</taxon>
        <taxon>Gammaproteobacteria</taxon>
        <taxon>Alteromonadales</taxon>
        <taxon>Shewanellaceae</taxon>
        <taxon>Shewanella</taxon>
    </lineage>
</organism>
<reference evidence="12 13" key="1">
    <citation type="submission" date="2022-09" db="EMBL/GenBank/DDBJ databases">
        <title>The outer-membrane cytochrome OmcA is essential for infection of Shewanella oneidensis by a zebrafish-associated bacteriophage.</title>
        <authorList>
            <person name="Grenfell A.W."/>
            <person name="Intile P."/>
            <person name="Mcfarlane J."/>
            <person name="Leung D."/>
            <person name="Abdalla K."/>
            <person name="Wold M."/>
            <person name="Kees E."/>
            <person name="Gralnick J."/>
        </authorList>
    </citation>
    <scope>NUCLEOTIDE SEQUENCE [LARGE SCALE GENOMIC DNA]</scope>
    <source>
        <strain evidence="12 13">NF-5</strain>
    </source>
</reference>
<keyword evidence="5 10" id="KW-0548">Nucleotidyltransferase</keyword>
<evidence type="ECO:0000256" key="1">
    <source>
        <dbReference type="ARBA" id="ARBA00001946"/>
    </source>
</evidence>
<dbReference type="InterPro" id="IPR029044">
    <property type="entry name" value="Nucleotide-diphossugar_trans"/>
</dbReference>
<comment type="cofactor">
    <cofactor evidence="1">
        <name>Mg(2+)</name>
        <dbReference type="ChEBI" id="CHEBI:18420"/>
    </cofactor>
</comment>
<dbReference type="CDD" id="cd02538">
    <property type="entry name" value="G1P_TT_short"/>
    <property type="match status" value="1"/>
</dbReference>
<name>A0ABT6U9S4_9GAMM</name>
<dbReference type="PANTHER" id="PTHR43532">
    <property type="entry name" value="GLUCOSE-1-PHOSPHATE THYMIDYLYLTRANSFERASE"/>
    <property type="match status" value="1"/>
</dbReference>
<evidence type="ECO:0000256" key="8">
    <source>
        <dbReference type="ARBA" id="ARBA00037065"/>
    </source>
</evidence>